<organism evidence="1 2">
    <name type="scientific">Nosocomiicoccus massiliensis</name>
    <dbReference type="NCBI Taxonomy" id="1232430"/>
    <lineage>
        <taxon>Bacteria</taxon>
        <taxon>Bacillati</taxon>
        <taxon>Bacillota</taxon>
        <taxon>Bacilli</taxon>
        <taxon>Bacillales</taxon>
        <taxon>Staphylococcaceae</taxon>
        <taxon>Nosocomiicoccus</taxon>
    </lineage>
</organism>
<dbReference type="Pfam" id="PF11148">
    <property type="entry name" value="DUF2922"/>
    <property type="match status" value="1"/>
</dbReference>
<protein>
    <submittedName>
        <fullName evidence="1">DUF2922 domain-containing protein</fullName>
    </submittedName>
</protein>
<dbReference type="EMBL" id="CP136964">
    <property type="protein sequence ID" value="WOS96363.1"/>
    <property type="molecule type" value="Genomic_DNA"/>
</dbReference>
<dbReference type="AlphaFoldDB" id="A0AAF0YIR0"/>
<evidence type="ECO:0000313" key="1">
    <source>
        <dbReference type="EMBL" id="WOS96363.1"/>
    </source>
</evidence>
<dbReference type="KEGG" id="nmy:CJ229_001060"/>
<gene>
    <name evidence="1" type="ORF">CJ229_001060</name>
</gene>
<evidence type="ECO:0000313" key="2">
    <source>
        <dbReference type="Proteomes" id="UP000243626"/>
    </source>
</evidence>
<keyword evidence="2" id="KW-1185">Reference proteome</keyword>
<dbReference type="InterPro" id="IPR021321">
    <property type="entry name" value="DUF2922"/>
</dbReference>
<accession>A0AAF0YIR0</accession>
<dbReference type="Proteomes" id="UP000243626">
    <property type="component" value="Chromosome"/>
</dbReference>
<name>A0AAF0YIR0_9STAP</name>
<sequence>MSRKLILQFETEYEGVFNFTINEPKEGLSQEEVEIEAQKIIDSKALISKDGAPVRLKSAKIVTQDVETLV</sequence>
<reference evidence="2" key="1">
    <citation type="submission" date="2017-09" db="EMBL/GenBank/DDBJ databases">
        <title>Bacterial strain isolated from the female urinary microbiota.</title>
        <authorList>
            <person name="Thomas-White K."/>
            <person name="Kumar N."/>
            <person name="Forster S."/>
            <person name="Putonti C."/>
            <person name="Lawley T."/>
            <person name="Wolfe A.J."/>
        </authorList>
    </citation>
    <scope>NUCLEOTIDE SEQUENCE [LARGE SCALE GENOMIC DNA]</scope>
    <source>
        <strain evidence="2">UMB0959</strain>
    </source>
</reference>
<dbReference type="RefSeq" id="WP_102167654.1">
    <property type="nucleotide sequence ID" value="NZ_CP136964.1"/>
</dbReference>
<proteinExistence type="predicted"/>